<dbReference type="RefSeq" id="NP_001255257.1">
    <property type="nucleotide sequence ID" value="NM_001268328.1"/>
</dbReference>
<name>G4SMX8_CAEEL</name>
<dbReference type="AlphaFoldDB" id="G4SMX8"/>
<accession>G4SMX8</accession>
<reference evidence="2 3" key="1">
    <citation type="journal article" date="1998" name="Science">
        <title>Genome sequence of the nematode C. elegans: a platform for investigating biology.</title>
        <authorList>
            <consortium name="The C. elegans sequencing consortium"/>
            <person name="Sulson J.E."/>
            <person name="Waterston R."/>
        </authorList>
    </citation>
    <scope>NUCLEOTIDE SEQUENCE [LARGE SCALE GENOMIC DNA]</scope>
    <source>
        <strain evidence="2 3">Bristol N2</strain>
    </source>
</reference>
<dbReference type="InParanoid" id="G4SMX8"/>
<dbReference type="FunCoup" id="G4SMX8">
    <property type="interactions" value="333"/>
</dbReference>
<evidence type="ECO:0000313" key="3">
    <source>
        <dbReference type="Proteomes" id="UP000001940"/>
    </source>
</evidence>
<evidence type="ECO:0000313" key="2">
    <source>
        <dbReference type="EMBL" id="CCD72724.1"/>
    </source>
</evidence>
<dbReference type="Bgee" id="WBGene00219216">
    <property type="expression patterns" value="Expressed in adult organism and 2 other cell types or tissues"/>
</dbReference>
<protein>
    <submittedName>
        <fullName evidence="2">DUF7154 domain-containing protein</fullName>
    </submittedName>
</protein>
<dbReference type="AGR" id="WB:WBGene00219216"/>
<dbReference type="HOGENOM" id="CLU_1541508_0_0_1"/>
<dbReference type="CTD" id="13192832"/>
<dbReference type="Pfam" id="PF23673">
    <property type="entry name" value="DUF7154"/>
    <property type="match status" value="1"/>
</dbReference>
<dbReference type="KEGG" id="cel:CELE_K08D10.14"/>
<evidence type="ECO:0000259" key="1">
    <source>
        <dbReference type="Pfam" id="PF23673"/>
    </source>
</evidence>
<dbReference type="PhylomeDB" id="G4SMX8"/>
<dbReference type="Proteomes" id="UP000001940">
    <property type="component" value="Chromosome IV"/>
</dbReference>
<evidence type="ECO:0000313" key="4">
    <source>
        <dbReference type="WormBase" id="K08D10.14"/>
    </source>
</evidence>
<sequence>MVHVISSNTPSGGSQPLTLYDLSSKTNGLTDFRNDDQFYDSAIGGEGLFLPIALYSANPLVSGKGSIVLPPLLVTYPYGGSFAVTVQNHGPIDTFQSFHLSWYNASSTSNDGFYGYPGSPSYEKNGTIRTDGSYLSAAIYNMTLEYSYSDNTPIKLQIRQYVYIGIAYWPPYAD</sequence>
<gene>
    <name evidence="2" type="ORF">CELE_K08D10.14</name>
    <name evidence="2 4" type="ORF">K08D10.14</name>
</gene>
<dbReference type="WormBase" id="K08D10.14">
    <property type="protein sequence ID" value="CE46293"/>
    <property type="gene ID" value="WBGene00219216"/>
</dbReference>
<dbReference type="OMA" id="YIGIAYW"/>
<keyword evidence="3" id="KW-1185">Reference proteome</keyword>
<dbReference type="PANTHER" id="PTHR23062">
    <property type="entry name" value="HYPOTHETICAL PROTEIN C.ELEGANS"/>
    <property type="match status" value="1"/>
</dbReference>
<dbReference type="PaxDb" id="6239-K08D10.14.1"/>
<dbReference type="PANTHER" id="PTHR23062:SF3">
    <property type="entry name" value="ANF_RECEPTOR DOMAIN-CONTAINING PROTEIN-RELATED"/>
    <property type="match status" value="1"/>
</dbReference>
<feature type="domain" description="DUF7154" evidence="1">
    <location>
        <begin position="57"/>
        <end position="162"/>
    </location>
</feature>
<proteinExistence type="predicted"/>
<dbReference type="InterPro" id="IPR055578">
    <property type="entry name" value="DUF7154"/>
</dbReference>
<dbReference type="EMBL" id="BX284604">
    <property type="protein sequence ID" value="CCD72724.1"/>
    <property type="molecule type" value="Genomic_DNA"/>
</dbReference>
<organism evidence="2 3">
    <name type="scientific">Caenorhabditis elegans</name>
    <dbReference type="NCBI Taxonomy" id="6239"/>
    <lineage>
        <taxon>Eukaryota</taxon>
        <taxon>Metazoa</taxon>
        <taxon>Ecdysozoa</taxon>
        <taxon>Nematoda</taxon>
        <taxon>Chromadorea</taxon>
        <taxon>Rhabditida</taxon>
        <taxon>Rhabditina</taxon>
        <taxon>Rhabditomorpha</taxon>
        <taxon>Rhabditoidea</taxon>
        <taxon>Rhabditidae</taxon>
        <taxon>Peloderinae</taxon>
        <taxon>Caenorhabditis</taxon>
    </lineage>
</organism>
<dbReference type="GeneID" id="13192832"/>
<dbReference type="eggNOG" id="KOG4297">
    <property type="taxonomic scope" value="Eukaryota"/>
</dbReference>